<comment type="caution">
    <text evidence="2">The sequence shown here is derived from an EMBL/GenBank/DDBJ whole genome shotgun (WGS) entry which is preliminary data.</text>
</comment>
<dbReference type="PANTHER" id="PTHR39328">
    <property type="entry name" value="BLL2871 PROTEIN"/>
    <property type="match status" value="1"/>
</dbReference>
<protein>
    <submittedName>
        <fullName evidence="2">DUF1028 domain-containing protein</fullName>
    </submittedName>
</protein>
<dbReference type="InterPro" id="IPR014927">
    <property type="entry name" value="PG-bd_2"/>
</dbReference>
<sequence length="289" mass="30657">MKPLNTFSIVARDPESGDLGVAVASKFLAVGAVVPYARAGVGAVATQSYANTSYGPRAMSILGAGGSPELAHQAFANSDPGHAQRQYGIVAASGEAYSFTGGECHAWAGGRAGEGLAVQGNLLAGPEVVEALWVTFHEREDLPFPERLVAALLAGDRAGGDRRGRQSAALLVVGEGKGYGGFNDRWIDLRADDHPDPVPELERLLAIHRTLFSPERNARPLSEAEIRWVQRTAARLGVYGGGDDGAWSDAVEEALRALLGRENLEERYRGGPQLDEEVLTALRKAYGNA</sequence>
<evidence type="ECO:0000313" key="2">
    <source>
        <dbReference type="EMBL" id="HGY08889.1"/>
    </source>
</evidence>
<dbReference type="PANTHER" id="PTHR39328:SF1">
    <property type="entry name" value="BLL2871 PROTEIN"/>
    <property type="match status" value="1"/>
</dbReference>
<dbReference type="Proteomes" id="UP000885759">
    <property type="component" value="Unassembled WGS sequence"/>
</dbReference>
<gene>
    <name evidence="2" type="ORF">ENK37_02385</name>
</gene>
<name>A0A7C4V5Z2_9DEIN</name>
<dbReference type="Gene3D" id="3.60.20.10">
    <property type="entry name" value="Glutamine Phosphoribosylpyrophosphate, subunit 1, domain 1"/>
    <property type="match status" value="1"/>
</dbReference>
<dbReference type="InterPro" id="IPR010430">
    <property type="entry name" value="DUF1028"/>
</dbReference>
<organism evidence="2">
    <name type="scientific">Oceanithermus profundus</name>
    <dbReference type="NCBI Taxonomy" id="187137"/>
    <lineage>
        <taxon>Bacteria</taxon>
        <taxon>Thermotogati</taxon>
        <taxon>Deinococcota</taxon>
        <taxon>Deinococci</taxon>
        <taxon>Thermales</taxon>
        <taxon>Thermaceae</taxon>
        <taxon>Oceanithermus</taxon>
    </lineage>
</organism>
<dbReference type="AlphaFoldDB" id="A0A7C4V5Z2"/>
<accession>A0A7C4V5Z2</accession>
<feature type="domain" description="Putative peptidoglycan binding" evidence="1">
    <location>
        <begin position="215"/>
        <end position="281"/>
    </location>
</feature>
<dbReference type="SUPFAM" id="SSF56235">
    <property type="entry name" value="N-terminal nucleophile aminohydrolases (Ntn hydrolases)"/>
    <property type="match status" value="1"/>
</dbReference>
<reference evidence="2" key="1">
    <citation type="journal article" date="2020" name="mSystems">
        <title>Genome- and Community-Level Interaction Insights into Carbon Utilization and Element Cycling Functions of Hydrothermarchaeota in Hydrothermal Sediment.</title>
        <authorList>
            <person name="Zhou Z."/>
            <person name="Liu Y."/>
            <person name="Xu W."/>
            <person name="Pan J."/>
            <person name="Luo Z.H."/>
            <person name="Li M."/>
        </authorList>
    </citation>
    <scope>NUCLEOTIDE SEQUENCE [LARGE SCALE GENOMIC DNA]</scope>
    <source>
        <strain evidence="2">HyVt-570</strain>
    </source>
</reference>
<evidence type="ECO:0000259" key="1">
    <source>
        <dbReference type="Pfam" id="PF08823"/>
    </source>
</evidence>
<dbReference type="Pfam" id="PF08823">
    <property type="entry name" value="PG_binding_2"/>
    <property type="match status" value="1"/>
</dbReference>
<dbReference type="InterPro" id="IPR029055">
    <property type="entry name" value="Ntn_hydrolases_N"/>
</dbReference>
<dbReference type="Pfam" id="PF06267">
    <property type="entry name" value="DUF1028"/>
    <property type="match status" value="1"/>
</dbReference>
<dbReference type="EMBL" id="DRPZ01000068">
    <property type="protein sequence ID" value="HGY08889.1"/>
    <property type="molecule type" value="Genomic_DNA"/>
</dbReference>
<proteinExistence type="predicted"/>